<sequence>MVIMLAQLTGCQTSSTYTSLQSGIPVTGLSPACDQTPDPKDNELSCDENAEDLGTLCMVIEGKASYYADRFHGRLTANGERFNMHEMTAAHKSLPFGSMVRVTNLTNGKKVVVRINDRGPYIKGRIIDLSKGAAKEIGLIKKGVSKVKLEVYDGSDTGESQTS</sequence>
<keyword evidence="1 3" id="KW-0456">Lyase</keyword>
<dbReference type="InterPro" id="IPR009009">
    <property type="entry name" value="RlpA-like_DPBB"/>
</dbReference>
<keyword evidence="7" id="KW-1185">Reference proteome</keyword>
<evidence type="ECO:0000313" key="7">
    <source>
        <dbReference type="Proteomes" id="UP000002725"/>
    </source>
</evidence>
<comment type="function">
    <text evidence="3">Lytic transglycosylase with a strong preference for naked glycan strands that lack stem peptides.</text>
</comment>
<reference evidence="6" key="1">
    <citation type="submission" date="2008-06" db="EMBL/GenBank/DDBJ databases">
        <title>Complete sequence of chromosome of Prosthecochloris aestuarii DSM 271.</title>
        <authorList>
            <consortium name="US DOE Joint Genome Institute"/>
            <person name="Lucas S."/>
            <person name="Copeland A."/>
            <person name="Lapidus A."/>
            <person name="Glavina del Rio T."/>
            <person name="Dalin E."/>
            <person name="Tice H."/>
            <person name="Bruce D."/>
            <person name="Goodwin L."/>
            <person name="Pitluck S."/>
            <person name="Schmutz J."/>
            <person name="Larimer F."/>
            <person name="Land M."/>
            <person name="Hauser L."/>
            <person name="Kyrpides N."/>
            <person name="Anderson I."/>
            <person name="Liu Z."/>
            <person name="Li T."/>
            <person name="Zhao F."/>
            <person name="Overmann J."/>
            <person name="Bryant D.A."/>
            <person name="Richardson P."/>
        </authorList>
    </citation>
    <scope>NUCLEOTIDE SEQUENCE [LARGE SCALE GENOMIC DNA]</scope>
    <source>
        <strain evidence="6">DSM 271</strain>
    </source>
</reference>
<dbReference type="InterPro" id="IPR012997">
    <property type="entry name" value="RplA"/>
</dbReference>
<evidence type="ECO:0000256" key="3">
    <source>
        <dbReference type="HAMAP-Rule" id="MF_02071"/>
    </source>
</evidence>
<keyword evidence="6" id="KW-0449">Lipoprotein</keyword>
<dbReference type="GO" id="GO:0071555">
    <property type="term" value="P:cell wall organization"/>
    <property type="evidence" value="ECO:0007669"/>
    <property type="project" value="UniProtKB-KW"/>
</dbReference>
<dbReference type="Gene3D" id="2.40.40.10">
    <property type="entry name" value="RlpA-like domain"/>
    <property type="match status" value="1"/>
</dbReference>
<evidence type="ECO:0000256" key="4">
    <source>
        <dbReference type="RuleBase" id="RU003495"/>
    </source>
</evidence>
<dbReference type="Proteomes" id="UP000002725">
    <property type="component" value="Chromosome"/>
</dbReference>
<dbReference type="HAMAP" id="MF_02071">
    <property type="entry name" value="RlpA"/>
    <property type="match status" value="1"/>
</dbReference>
<dbReference type="EC" id="4.2.2.-" evidence="3"/>
<dbReference type="STRING" id="290512.Paes_0220"/>
<dbReference type="AlphaFoldDB" id="B4S3T1"/>
<keyword evidence="2 3" id="KW-0961">Cell wall biogenesis/degradation</keyword>
<dbReference type="SUPFAM" id="SSF50685">
    <property type="entry name" value="Barwin-like endoglucanases"/>
    <property type="match status" value="1"/>
</dbReference>
<evidence type="ECO:0000313" key="6">
    <source>
        <dbReference type="EMBL" id="ACF45277.1"/>
    </source>
</evidence>
<dbReference type="NCBIfam" id="TIGR00413">
    <property type="entry name" value="rlpA"/>
    <property type="match status" value="1"/>
</dbReference>
<accession>B4S3T1</accession>
<dbReference type="GO" id="GO:0008932">
    <property type="term" value="F:lytic endotransglycosylase activity"/>
    <property type="evidence" value="ECO:0007669"/>
    <property type="project" value="UniProtKB-UniRule"/>
</dbReference>
<dbReference type="InterPro" id="IPR036908">
    <property type="entry name" value="RlpA-like_sf"/>
</dbReference>
<dbReference type="CDD" id="cd22268">
    <property type="entry name" value="DPBB_RlpA-like"/>
    <property type="match status" value="1"/>
</dbReference>
<name>B4S3T1_PROA2</name>
<dbReference type="PANTHER" id="PTHR34183">
    <property type="entry name" value="ENDOLYTIC PEPTIDOGLYCAN TRANSGLYCOSYLASE RLPA"/>
    <property type="match status" value="1"/>
</dbReference>
<dbReference type="InterPro" id="IPR034718">
    <property type="entry name" value="RlpA"/>
</dbReference>
<gene>
    <name evidence="3" type="primary">rlpA</name>
    <name evidence="6" type="ordered locus">Paes_0220</name>
</gene>
<proteinExistence type="inferred from homology"/>
<evidence type="ECO:0000256" key="2">
    <source>
        <dbReference type="ARBA" id="ARBA00023316"/>
    </source>
</evidence>
<dbReference type="Pfam" id="PF03330">
    <property type="entry name" value="DPBB_1"/>
    <property type="match status" value="1"/>
</dbReference>
<organism evidence="6 7">
    <name type="scientific">Prosthecochloris aestuarii (strain DSM 271 / SK 413)</name>
    <dbReference type="NCBI Taxonomy" id="290512"/>
    <lineage>
        <taxon>Bacteria</taxon>
        <taxon>Pseudomonadati</taxon>
        <taxon>Chlorobiota</taxon>
        <taxon>Chlorobiia</taxon>
        <taxon>Chlorobiales</taxon>
        <taxon>Chlorobiaceae</taxon>
        <taxon>Prosthecochloris</taxon>
    </lineage>
</organism>
<dbReference type="eggNOG" id="COG0797">
    <property type="taxonomic scope" value="Bacteria"/>
</dbReference>
<dbReference type="KEGG" id="paa:Paes_0220"/>
<evidence type="ECO:0000259" key="5">
    <source>
        <dbReference type="Pfam" id="PF03330"/>
    </source>
</evidence>
<feature type="domain" description="RlpA-like protein double-psi beta-barrel" evidence="5">
    <location>
        <begin position="61"/>
        <end position="148"/>
    </location>
</feature>
<dbReference type="EMBL" id="CP001108">
    <property type="protein sequence ID" value="ACF45277.1"/>
    <property type="molecule type" value="Genomic_DNA"/>
</dbReference>
<dbReference type="HOGENOM" id="CLU_042923_6_4_10"/>
<evidence type="ECO:0000256" key="1">
    <source>
        <dbReference type="ARBA" id="ARBA00023239"/>
    </source>
</evidence>
<comment type="similarity">
    <text evidence="3 4">Belongs to the RlpA family.</text>
</comment>
<dbReference type="GO" id="GO:0000270">
    <property type="term" value="P:peptidoglycan metabolic process"/>
    <property type="evidence" value="ECO:0007669"/>
    <property type="project" value="UniProtKB-UniRule"/>
</dbReference>
<dbReference type="PANTHER" id="PTHR34183:SF1">
    <property type="entry name" value="ENDOLYTIC PEPTIDOGLYCAN TRANSGLYCOSYLASE RLPA"/>
    <property type="match status" value="1"/>
</dbReference>
<protein>
    <recommendedName>
        <fullName evidence="3">Probable endolytic peptidoglycan transglycosylase RlpA</fullName>
        <ecNumber evidence="3">4.2.2.-</ecNumber>
    </recommendedName>
</protein>